<sequence length="160" mass="18239">MARPKKPLSQQNSHLTKDEIADRELQEELIKVDSDKISCPSWVKGSIARKQFDFIAAELRRLGVITNLDINSLAQYCVAYANYVQATKELKSQSLLMKYTNKNGSTNLIENPLIKIQLKYSDEMKKWANVLGLTIDSRLKFAISKTQEVKDEIVDEFGDI</sequence>
<reference evidence="1" key="1">
    <citation type="journal article" date="2021" name="Proc. Natl. Acad. Sci. U.S.A.">
        <title>A Catalog of Tens of Thousands of Viruses from Human Metagenomes Reveals Hidden Associations with Chronic Diseases.</title>
        <authorList>
            <person name="Tisza M.J."/>
            <person name="Buck C.B."/>
        </authorList>
    </citation>
    <scope>NUCLEOTIDE SEQUENCE</scope>
    <source>
        <strain evidence="1">CttaA39</strain>
    </source>
</reference>
<protein>
    <submittedName>
        <fullName evidence="1">Terminase small subunit</fullName>
    </submittedName>
</protein>
<evidence type="ECO:0000313" key="1">
    <source>
        <dbReference type="EMBL" id="DAF64432.1"/>
    </source>
</evidence>
<dbReference type="NCBIfam" id="TIGR01558">
    <property type="entry name" value="sm_term_P27"/>
    <property type="match status" value="1"/>
</dbReference>
<proteinExistence type="predicted"/>
<accession>A0A8S5TMS2</accession>
<organism evidence="1">
    <name type="scientific">Siphoviridae sp. cttaA39</name>
    <dbReference type="NCBI Taxonomy" id="2827960"/>
    <lineage>
        <taxon>Viruses</taxon>
        <taxon>Duplodnaviria</taxon>
        <taxon>Heunggongvirae</taxon>
        <taxon>Uroviricota</taxon>
        <taxon>Caudoviricetes</taxon>
    </lineage>
</organism>
<name>A0A8S5TMS2_9CAUD</name>
<dbReference type="EMBL" id="BK032860">
    <property type="protein sequence ID" value="DAF64432.1"/>
    <property type="molecule type" value="Genomic_DNA"/>
</dbReference>
<dbReference type="Pfam" id="PF05119">
    <property type="entry name" value="Terminase_4"/>
    <property type="match status" value="1"/>
</dbReference>
<dbReference type="InterPro" id="IPR006448">
    <property type="entry name" value="Phage_term_ssu_P27"/>
</dbReference>